<comment type="caution">
    <text evidence="1">The sequence shown here is derived from an EMBL/GenBank/DDBJ whole genome shotgun (WGS) entry which is preliminary data.</text>
</comment>
<accession>A0A3D3FY13</accession>
<dbReference type="AlphaFoldDB" id="A0A3D3FY13"/>
<evidence type="ECO:0000313" key="2">
    <source>
        <dbReference type="Proteomes" id="UP000262257"/>
    </source>
</evidence>
<proteinExistence type="predicted"/>
<dbReference type="GeneID" id="56304889"/>
<sequence length="343" mass="39733">MPVETVKYTLRIHRKINRQVLDNIARLWQVGQQAKTYQDILDGLHPWGDHPGLKFNNVLPFILLVIASGFTLFGIFFIQHGLIAGLSFLTAFALGLFAYLCYESDQPLTEVIQFLEQQILEKKYQLNFQELPPHFPDSTQPFFFIARLKNLFPVFQQGSVSNMLPVYASTTWKDQQGRERPIMLFQYDFINEIKIAGQDTQQVAVQRTQKTLWGIFVFEAPALGLAVTTSNKEFGPPYSSAWYSSDLQINQKLRIYGLEPLELAKTMTPAMTLRLDQFFTQHSGELLFHHEHHIMCFLNRQNLFKIHTKAQNREDISSLRGHLRTLRLGAYEKLLNNLEQLLQ</sequence>
<evidence type="ECO:0000313" key="1">
    <source>
        <dbReference type="EMBL" id="HCM30505.1"/>
    </source>
</evidence>
<dbReference type="KEGG" id="arj:DOM24_02165"/>
<name>A0A3D3FY13_ACIRA</name>
<protein>
    <recommendedName>
        <fullName evidence="3">DUF3137 domain-containing protein</fullName>
    </recommendedName>
</protein>
<dbReference type="EMBL" id="DPXL01000024">
    <property type="protein sequence ID" value="HCM30505.1"/>
    <property type="molecule type" value="Genomic_DNA"/>
</dbReference>
<organism evidence="1 2">
    <name type="scientific">Acinetobacter radioresistens</name>
    <dbReference type="NCBI Taxonomy" id="40216"/>
    <lineage>
        <taxon>Bacteria</taxon>
        <taxon>Pseudomonadati</taxon>
        <taxon>Pseudomonadota</taxon>
        <taxon>Gammaproteobacteria</taxon>
        <taxon>Moraxellales</taxon>
        <taxon>Moraxellaceae</taxon>
        <taxon>Acinetobacter</taxon>
    </lineage>
</organism>
<dbReference type="Proteomes" id="UP000262257">
    <property type="component" value="Unassembled WGS sequence"/>
</dbReference>
<dbReference type="RefSeq" id="WP_005405417.1">
    <property type="nucleotide sequence ID" value="NZ_CP030031.1"/>
</dbReference>
<reference evidence="1 2" key="1">
    <citation type="journal article" date="2018" name="Nat. Biotechnol.">
        <title>A standardized bacterial taxonomy based on genome phylogeny substantially revises the tree of life.</title>
        <authorList>
            <person name="Parks D.H."/>
            <person name="Chuvochina M."/>
            <person name="Waite D.W."/>
            <person name="Rinke C."/>
            <person name="Skarshewski A."/>
            <person name="Chaumeil P.A."/>
            <person name="Hugenholtz P."/>
        </authorList>
    </citation>
    <scope>NUCLEOTIDE SEQUENCE [LARGE SCALE GENOMIC DNA]</scope>
    <source>
        <strain evidence="1">UBA10045</strain>
    </source>
</reference>
<evidence type="ECO:0008006" key="3">
    <source>
        <dbReference type="Google" id="ProtNLM"/>
    </source>
</evidence>
<gene>
    <name evidence="1" type="ORF">DIC32_01615</name>
</gene>